<organism evidence="3 4">
    <name type="scientific">Ruminococcus turbiniformis</name>
    <dbReference type="NCBI Taxonomy" id="2881258"/>
    <lineage>
        <taxon>Bacteria</taxon>
        <taxon>Bacillati</taxon>
        <taxon>Bacillota</taxon>
        <taxon>Clostridia</taxon>
        <taxon>Eubacteriales</taxon>
        <taxon>Oscillospiraceae</taxon>
        <taxon>Ruminococcus</taxon>
    </lineage>
</organism>
<evidence type="ECO:0000313" key="3">
    <source>
        <dbReference type="EMBL" id="MCC2254353.1"/>
    </source>
</evidence>
<keyword evidence="4" id="KW-1185">Reference proteome</keyword>
<dbReference type="Proteomes" id="UP001198151">
    <property type="component" value="Unassembled WGS sequence"/>
</dbReference>
<feature type="compositionally biased region" description="Basic and acidic residues" evidence="1">
    <location>
        <begin position="410"/>
        <end position="423"/>
    </location>
</feature>
<evidence type="ECO:0000256" key="2">
    <source>
        <dbReference type="SAM" id="SignalP"/>
    </source>
</evidence>
<name>A0ABS8FYG7_9FIRM</name>
<feature type="signal peptide" evidence="2">
    <location>
        <begin position="1"/>
        <end position="25"/>
    </location>
</feature>
<dbReference type="RefSeq" id="WP_227707491.1">
    <property type="nucleotide sequence ID" value="NZ_JAJEQX010000011.1"/>
</dbReference>
<keyword evidence="2" id="KW-0732">Signal</keyword>
<accession>A0ABS8FYG7</accession>
<reference evidence="3 4" key="1">
    <citation type="submission" date="2021-10" db="EMBL/GenBank/DDBJ databases">
        <title>Anaerobic single-cell dispensing facilitates the cultivation of human gut bacteria.</title>
        <authorList>
            <person name="Afrizal A."/>
        </authorList>
    </citation>
    <scope>NUCLEOTIDE SEQUENCE [LARGE SCALE GENOMIC DNA]</scope>
    <source>
        <strain evidence="3 4">CLA-AA-H200</strain>
    </source>
</reference>
<dbReference type="Pfam" id="PF19546">
    <property type="entry name" value="DUF6070"/>
    <property type="match status" value="1"/>
</dbReference>
<proteinExistence type="predicted"/>
<dbReference type="EMBL" id="JAJEQX010000011">
    <property type="protein sequence ID" value="MCC2254353.1"/>
    <property type="molecule type" value="Genomic_DNA"/>
</dbReference>
<feature type="chain" id="PRO_5046504928" evidence="2">
    <location>
        <begin position="26"/>
        <end position="429"/>
    </location>
</feature>
<dbReference type="InterPro" id="IPR045714">
    <property type="entry name" value="DUF6070"/>
</dbReference>
<feature type="region of interest" description="Disordered" evidence="1">
    <location>
        <begin position="410"/>
        <end position="429"/>
    </location>
</feature>
<gene>
    <name evidence="3" type="ORF">LKD70_07935</name>
</gene>
<sequence>MIKSPVIKYLTVLFSITCLTGCSGAYTGSFPAETVPGTASREEAEAGAVPALGNSTDSGSKDTENSDPCEADYIDLTENEKRSVQRRISSAGDLCREIYAAADKGSSSNIVLDEEIVHEMIAAVSGQGAAVTCGSYDFNMLNYEKTDSSLRDAAEGKHSNTEFYEITASGHIKYFALESEKGEMTVTYANSKFNEDAELRIQQLEKFRVYDWEYTDKGWLIWEQALSRNQEMDMHSFFRILPLDEMCRELGNQYILPVSYFCNNLFLTEWDTDSMDKIEFNDLYDFLYAMKYGEALDADSVQGGIPKDEFESVVLTFFDLPKEALETIARYDSGTGLYPWEAIGAWNRVRQLQPFPEVVKCTENPDGTWALDVEAILIENGDDCAFRHTVTMKEEDGRWIYLGNHIPEEEKERAPGYRPRREFAGQSGQ</sequence>
<feature type="region of interest" description="Disordered" evidence="1">
    <location>
        <begin position="34"/>
        <end position="70"/>
    </location>
</feature>
<evidence type="ECO:0000313" key="4">
    <source>
        <dbReference type="Proteomes" id="UP001198151"/>
    </source>
</evidence>
<protein>
    <submittedName>
        <fullName evidence="3">DUF6070 family protein</fullName>
    </submittedName>
</protein>
<comment type="caution">
    <text evidence="3">The sequence shown here is derived from an EMBL/GenBank/DDBJ whole genome shotgun (WGS) entry which is preliminary data.</text>
</comment>
<evidence type="ECO:0000256" key="1">
    <source>
        <dbReference type="SAM" id="MobiDB-lite"/>
    </source>
</evidence>